<evidence type="ECO:0000256" key="2">
    <source>
        <dbReference type="ARBA" id="ARBA00022723"/>
    </source>
</evidence>
<evidence type="ECO:0000256" key="5">
    <source>
        <dbReference type="PIRSR" id="PIRSR015582-2"/>
    </source>
</evidence>
<dbReference type="eggNOG" id="COG2301">
    <property type="taxonomic scope" value="Bacteria"/>
</dbReference>
<dbReference type="GO" id="GO:0000287">
    <property type="term" value="F:magnesium ion binding"/>
    <property type="evidence" value="ECO:0007669"/>
    <property type="project" value="TreeGrafter"/>
</dbReference>
<dbReference type="PANTHER" id="PTHR32308:SF10">
    <property type="entry name" value="CITRATE LYASE SUBUNIT BETA"/>
    <property type="match status" value="1"/>
</dbReference>
<keyword evidence="7" id="KW-0456">Lyase</keyword>
<dbReference type="Gene3D" id="3.20.20.60">
    <property type="entry name" value="Phosphoenolpyruvate-binding domains"/>
    <property type="match status" value="1"/>
</dbReference>
<evidence type="ECO:0000313" key="7">
    <source>
        <dbReference type="EMBL" id="AGG66272.1"/>
    </source>
</evidence>
<evidence type="ECO:0000259" key="6">
    <source>
        <dbReference type="Pfam" id="PF03328"/>
    </source>
</evidence>
<evidence type="ECO:0000256" key="4">
    <source>
        <dbReference type="PIRSR" id="PIRSR015582-1"/>
    </source>
</evidence>
<dbReference type="EMBL" id="CP004354">
    <property type="protein sequence ID" value="AGG66272.1"/>
    <property type="molecule type" value="Genomic_DNA"/>
</dbReference>
<organism evidence="7 8">
    <name type="scientific">Corynebacterium callunae DSM 20147</name>
    <dbReference type="NCBI Taxonomy" id="1121353"/>
    <lineage>
        <taxon>Bacteria</taxon>
        <taxon>Bacillati</taxon>
        <taxon>Actinomycetota</taxon>
        <taxon>Actinomycetes</taxon>
        <taxon>Mycobacteriales</taxon>
        <taxon>Corynebacteriaceae</taxon>
        <taxon>Corynebacterium</taxon>
    </lineage>
</organism>
<dbReference type="GO" id="GO:0006107">
    <property type="term" value="P:oxaloacetate metabolic process"/>
    <property type="evidence" value="ECO:0007669"/>
    <property type="project" value="TreeGrafter"/>
</dbReference>
<reference evidence="7 8" key="1">
    <citation type="submission" date="2013-02" db="EMBL/GenBank/DDBJ databases">
        <title>The complete genome sequence of Corynebacterium callunae DSM 20147.</title>
        <authorList>
            <person name="Ruckert C."/>
            <person name="Albersmeier A."/>
            <person name="Kalinowski J."/>
        </authorList>
    </citation>
    <scope>NUCLEOTIDE SEQUENCE [LARGE SCALE GENOMIC DNA]</scope>
    <source>
        <strain evidence="7 8">DSM 20147</strain>
    </source>
</reference>
<feature type="binding site" evidence="4">
    <location>
        <position position="107"/>
    </location>
    <ligand>
        <name>substrate</name>
    </ligand>
</feature>
<dbReference type="HOGENOM" id="CLU_044864_2_1_11"/>
<dbReference type="InterPro" id="IPR040442">
    <property type="entry name" value="Pyrv_kinase-like_dom_sf"/>
</dbReference>
<dbReference type="Proteomes" id="UP000011760">
    <property type="component" value="Chromosome"/>
</dbReference>
<keyword evidence="2 5" id="KW-0479">Metal-binding</keyword>
<keyword evidence="8" id="KW-1185">Reference proteome</keyword>
<dbReference type="GO" id="GO:0016829">
    <property type="term" value="F:lyase activity"/>
    <property type="evidence" value="ECO:0007669"/>
    <property type="project" value="UniProtKB-KW"/>
</dbReference>
<feature type="binding site" evidence="4">
    <location>
        <position position="61"/>
    </location>
    <ligand>
        <name>substrate</name>
    </ligand>
</feature>
<dbReference type="PIRSF" id="PIRSF015582">
    <property type="entry name" value="Cit_lyase_B"/>
    <property type="match status" value="1"/>
</dbReference>
<dbReference type="InterPro" id="IPR011206">
    <property type="entry name" value="Citrate_lyase_beta/mcl1/mcl2"/>
</dbReference>
<dbReference type="RefSeq" id="WP_015650709.1">
    <property type="nucleotide sequence ID" value="NC_020506.1"/>
</dbReference>
<dbReference type="SUPFAM" id="SSF51621">
    <property type="entry name" value="Phosphoenolpyruvate/pyruvate domain"/>
    <property type="match status" value="1"/>
</dbReference>
<dbReference type="InterPro" id="IPR005000">
    <property type="entry name" value="Aldolase/citrate-lyase_domain"/>
</dbReference>
<dbReference type="OrthoDB" id="5172636at2"/>
<sequence>MTQISGAVLFAPAGRAEIIPKASRADAVILDLEDGAGDVDREVAYQNIINCGLDPARIIVRVVGPQSPHFAADINMVKTSQFQLVMIPKLQAELPDIAGLDIIAMIETPLAVANIAKIASDPRVVGLFWGAEDLTTLMGGTHSRFQADEPNEGYRDTMRLSRALMHIHAAANGKFSIDAIHADFHDDEGLYTEALDAARSGFAATACIHPRQVDIVRRAYRPEPQQLEWARRVVEKAAQHPGAFQLDGQMIDAPLVAQAERIISRQPV</sequence>
<evidence type="ECO:0000256" key="3">
    <source>
        <dbReference type="ARBA" id="ARBA00022842"/>
    </source>
</evidence>
<name>M1USY2_9CORY</name>
<feature type="binding site" evidence="5">
    <location>
        <position position="133"/>
    </location>
    <ligand>
        <name>Mg(2+)</name>
        <dbReference type="ChEBI" id="CHEBI:18420"/>
    </ligand>
</feature>
<dbReference type="AlphaFoldDB" id="M1USY2"/>
<comment type="cofactor">
    <cofactor evidence="1">
        <name>Mg(2+)</name>
        <dbReference type="ChEBI" id="CHEBI:18420"/>
    </cofactor>
</comment>
<protein>
    <submittedName>
        <fullName evidence="7">Citryl-COA lyase BETA subunit-like protein</fullName>
    </submittedName>
</protein>
<accession>M1USY2</accession>
<dbReference type="InterPro" id="IPR015813">
    <property type="entry name" value="Pyrv/PenolPyrv_kinase-like_dom"/>
</dbReference>
<feature type="binding site" evidence="5">
    <location>
        <position position="107"/>
    </location>
    <ligand>
        <name>Mg(2+)</name>
        <dbReference type="ChEBI" id="CHEBI:18420"/>
    </ligand>
</feature>
<dbReference type="Pfam" id="PF03328">
    <property type="entry name" value="HpcH_HpaI"/>
    <property type="match status" value="1"/>
</dbReference>
<dbReference type="KEGG" id="ccn:H924_04130"/>
<feature type="domain" description="HpcH/HpaI aldolase/citrate lyase" evidence="6">
    <location>
        <begin position="8"/>
        <end position="210"/>
    </location>
</feature>
<evidence type="ECO:0000313" key="8">
    <source>
        <dbReference type="Proteomes" id="UP000011760"/>
    </source>
</evidence>
<dbReference type="STRING" id="1121353.H924_04130"/>
<gene>
    <name evidence="7" type="ORF">H924_04130</name>
</gene>
<proteinExistence type="predicted"/>
<evidence type="ECO:0000256" key="1">
    <source>
        <dbReference type="ARBA" id="ARBA00001946"/>
    </source>
</evidence>
<dbReference type="PATRIC" id="fig|1121353.3.peg.847"/>
<dbReference type="PANTHER" id="PTHR32308">
    <property type="entry name" value="LYASE BETA SUBUNIT, PUTATIVE (AFU_ORTHOLOGUE AFUA_4G13030)-RELATED"/>
    <property type="match status" value="1"/>
</dbReference>
<keyword evidence="3 5" id="KW-0460">Magnesium</keyword>